<name>A0A165P5T6_EXIGL</name>
<evidence type="ECO:0000313" key="2">
    <source>
        <dbReference type="Proteomes" id="UP000077266"/>
    </source>
</evidence>
<dbReference type="AlphaFoldDB" id="A0A165P5T6"/>
<gene>
    <name evidence="1" type="ORF">EXIGLDRAFT_760602</name>
</gene>
<dbReference type="EMBL" id="KV425892">
    <property type="protein sequence ID" value="KZW01694.1"/>
    <property type="molecule type" value="Genomic_DNA"/>
</dbReference>
<protein>
    <submittedName>
        <fullName evidence="1">Uncharacterized protein</fullName>
    </submittedName>
</protein>
<dbReference type="InParanoid" id="A0A165P5T6"/>
<dbReference type="OrthoDB" id="10624112at2759"/>
<dbReference type="Proteomes" id="UP000077266">
    <property type="component" value="Unassembled WGS sequence"/>
</dbReference>
<sequence>MSTSTPLRAGDDSASSSELDTFYGFGCVASKQAAVSNAQPYVLRGSGSWSRNEFARHVLNLSEQSNDEALAYIMNSFPPICPGRAKLWLAYLKDASARGVQFDAYIMDTFRQIDWCRIVLSDVAAELVPELLRLLPHVSIEGCAECPTHVSAAAESTPTMPSYHAAEFGAADQALEDLYAQV</sequence>
<evidence type="ECO:0000313" key="1">
    <source>
        <dbReference type="EMBL" id="KZW01694.1"/>
    </source>
</evidence>
<keyword evidence="2" id="KW-1185">Reference proteome</keyword>
<reference evidence="1 2" key="1">
    <citation type="journal article" date="2016" name="Mol. Biol. Evol.">
        <title>Comparative Genomics of Early-Diverging Mushroom-Forming Fungi Provides Insights into the Origins of Lignocellulose Decay Capabilities.</title>
        <authorList>
            <person name="Nagy L.G."/>
            <person name="Riley R."/>
            <person name="Tritt A."/>
            <person name="Adam C."/>
            <person name="Daum C."/>
            <person name="Floudas D."/>
            <person name="Sun H."/>
            <person name="Yadav J.S."/>
            <person name="Pangilinan J."/>
            <person name="Larsson K.H."/>
            <person name="Matsuura K."/>
            <person name="Barry K."/>
            <person name="Labutti K."/>
            <person name="Kuo R."/>
            <person name="Ohm R.A."/>
            <person name="Bhattacharya S.S."/>
            <person name="Shirouzu T."/>
            <person name="Yoshinaga Y."/>
            <person name="Martin F.M."/>
            <person name="Grigoriev I.V."/>
            <person name="Hibbett D.S."/>
        </authorList>
    </citation>
    <scope>NUCLEOTIDE SEQUENCE [LARGE SCALE GENOMIC DNA]</scope>
    <source>
        <strain evidence="1 2">HHB12029</strain>
    </source>
</reference>
<proteinExistence type="predicted"/>
<accession>A0A165P5T6</accession>
<organism evidence="1 2">
    <name type="scientific">Exidia glandulosa HHB12029</name>
    <dbReference type="NCBI Taxonomy" id="1314781"/>
    <lineage>
        <taxon>Eukaryota</taxon>
        <taxon>Fungi</taxon>
        <taxon>Dikarya</taxon>
        <taxon>Basidiomycota</taxon>
        <taxon>Agaricomycotina</taxon>
        <taxon>Agaricomycetes</taxon>
        <taxon>Auriculariales</taxon>
        <taxon>Exidiaceae</taxon>
        <taxon>Exidia</taxon>
    </lineage>
</organism>